<dbReference type="PRINTS" id="PR00421">
    <property type="entry name" value="THIOREDOXIN"/>
</dbReference>
<dbReference type="GO" id="GO:0045454">
    <property type="term" value="P:cell redox homeostasis"/>
    <property type="evidence" value="ECO:0007669"/>
    <property type="project" value="TreeGrafter"/>
</dbReference>
<evidence type="ECO:0000256" key="4">
    <source>
        <dbReference type="ARBA" id="ARBA00022982"/>
    </source>
</evidence>
<dbReference type="Pfam" id="PF00085">
    <property type="entry name" value="Thioredoxin"/>
    <property type="match status" value="1"/>
</dbReference>
<dbReference type="PIRSF" id="PIRSF000077">
    <property type="entry name" value="Thioredoxin"/>
    <property type="match status" value="1"/>
</dbReference>
<keyword evidence="5 10" id="KW-1015">Disulfide bond</keyword>
<dbReference type="Proteomes" id="UP000094714">
    <property type="component" value="Chromosome"/>
</dbReference>
<evidence type="ECO:0000313" key="13">
    <source>
        <dbReference type="Proteomes" id="UP000094714"/>
    </source>
</evidence>
<keyword evidence="4" id="KW-0249">Electron transport</keyword>
<evidence type="ECO:0000259" key="11">
    <source>
        <dbReference type="PROSITE" id="PS51352"/>
    </source>
</evidence>
<keyword evidence="3" id="KW-0813">Transport</keyword>
<dbReference type="PANTHER" id="PTHR45663">
    <property type="entry name" value="GEO12009P1"/>
    <property type="match status" value="1"/>
</dbReference>
<feature type="site" description="Deprotonates C-terminal active site Cys" evidence="9">
    <location>
        <position position="29"/>
    </location>
</feature>
<comment type="similarity">
    <text evidence="1 8">Belongs to the thioredoxin family.</text>
</comment>
<sequence>MKEAFNMAVAETTDATFEQDTNSGVVLTDFWATWCGPCRMQSPIVETVADDMAGQVTVNKLDVDANPQTAAAFGVMSIPTLLIKKDGQVVDKLIGLHTKDQIEDTLKKYL</sequence>
<dbReference type="InterPro" id="IPR013766">
    <property type="entry name" value="Thioredoxin_domain"/>
</dbReference>
<feature type="active site" description="Nucleophile" evidence="9">
    <location>
        <position position="38"/>
    </location>
</feature>
<feature type="site" description="Contributes to redox potential value" evidence="9">
    <location>
        <position position="37"/>
    </location>
</feature>
<evidence type="ECO:0000256" key="3">
    <source>
        <dbReference type="ARBA" id="ARBA00022448"/>
    </source>
</evidence>
<evidence type="ECO:0000256" key="1">
    <source>
        <dbReference type="ARBA" id="ARBA00008987"/>
    </source>
</evidence>
<feature type="site" description="Contributes to redox potential value" evidence="9">
    <location>
        <position position="36"/>
    </location>
</feature>
<protein>
    <recommendedName>
        <fullName evidence="2 7">Thioredoxin</fullName>
    </recommendedName>
</protein>
<accession>A0A1D7ZW58</accession>
<dbReference type="PATRIC" id="fig|1613.112.peg.673"/>
<dbReference type="CDD" id="cd02947">
    <property type="entry name" value="TRX_family"/>
    <property type="match status" value="1"/>
</dbReference>
<dbReference type="InterPro" id="IPR005746">
    <property type="entry name" value="Thioredoxin"/>
</dbReference>
<organism evidence="12 13">
    <name type="scientific">Limosilactobacillus fermentum</name>
    <name type="common">Lactobacillus fermentum</name>
    <dbReference type="NCBI Taxonomy" id="1613"/>
    <lineage>
        <taxon>Bacteria</taxon>
        <taxon>Bacillati</taxon>
        <taxon>Bacillota</taxon>
        <taxon>Bacilli</taxon>
        <taxon>Lactobacillales</taxon>
        <taxon>Lactobacillaceae</taxon>
        <taxon>Limosilactobacillus</taxon>
    </lineage>
</organism>
<dbReference type="InterPro" id="IPR017937">
    <property type="entry name" value="Thioredoxin_CS"/>
</dbReference>
<evidence type="ECO:0000256" key="2">
    <source>
        <dbReference type="ARBA" id="ARBA00020570"/>
    </source>
</evidence>
<dbReference type="EMBL" id="CP017151">
    <property type="protein sequence ID" value="AOR74110.1"/>
    <property type="molecule type" value="Genomic_DNA"/>
</dbReference>
<dbReference type="Gene3D" id="3.40.30.10">
    <property type="entry name" value="Glutaredoxin"/>
    <property type="match status" value="1"/>
</dbReference>
<reference evidence="12 13" key="1">
    <citation type="submission" date="2016-09" db="EMBL/GenBank/DDBJ databases">
        <title>Genome Sequence of the Lactobacillus fermentum strain NCC2970 (CNCM I-5068).</title>
        <authorList>
            <person name="Barretto C."/>
            <person name="Ngom-Bru C."/>
            <person name="Genevaz A."/>
            <person name="Fournier C."/>
            <person name="Moine D."/>
            <person name="Kassam M."/>
            <person name="Iltis A."/>
            <person name="Sagory-Zalkind P."/>
            <person name="Faucherand G."/>
            <person name="Descombes P."/>
            <person name="Duboux S."/>
        </authorList>
    </citation>
    <scope>NUCLEOTIDE SEQUENCE [LARGE SCALE GENOMIC DNA]</scope>
    <source>
        <strain evidence="12 13">NCC2970</strain>
    </source>
</reference>
<dbReference type="GO" id="GO:0005829">
    <property type="term" value="C:cytosol"/>
    <property type="evidence" value="ECO:0007669"/>
    <property type="project" value="TreeGrafter"/>
</dbReference>
<dbReference type="NCBIfam" id="TIGR01068">
    <property type="entry name" value="thioredoxin"/>
    <property type="match status" value="1"/>
</dbReference>
<dbReference type="AlphaFoldDB" id="A0A1D7ZW58"/>
<name>A0A1D7ZW58_LIMFE</name>
<dbReference type="PANTHER" id="PTHR45663:SF11">
    <property type="entry name" value="GEO12009P1"/>
    <property type="match status" value="1"/>
</dbReference>
<dbReference type="SUPFAM" id="SSF52833">
    <property type="entry name" value="Thioredoxin-like"/>
    <property type="match status" value="1"/>
</dbReference>
<evidence type="ECO:0000256" key="5">
    <source>
        <dbReference type="ARBA" id="ARBA00023157"/>
    </source>
</evidence>
<dbReference type="InterPro" id="IPR036249">
    <property type="entry name" value="Thioredoxin-like_sf"/>
</dbReference>
<evidence type="ECO:0000256" key="6">
    <source>
        <dbReference type="ARBA" id="ARBA00023284"/>
    </source>
</evidence>
<dbReference type="PROSITE" id="PS51352">
    <property type="entry name" value="THIOREDOXIN_2"/>
    <property type="match status" value="1"/>
</dbReference>
<gene>
    <name evidence="12" type="ORF">LACFE_CDS0643</name>
</gene>
<keyword evidence="6 10" id="KW-0676">Redox-active center</keyword>
<feature type="disulfide bond" description="Redox-active" evidence="10">
    <location>
        <begin position="35"/>
        <end position="38"/>
    </location>
</feature>
<dbReference type="GO" id="GO:0015035">
    <property type="term" value="F:protein-disulfide reductase activity"/>
    <property type="evidence" value="ECO:0007669"/>
    <property type="project" value="UniProtKB-UniRule"/>
</dbReference>
<evidence type="ECO:0000313" key="12">
    <source>
        <dbReference type="EMBL" id="AOR74110.1"/>
    </source>
</evidence>
<dbReference type="FunFam" id="3.40.30.10:FF:000001">
    <property type="entry name" value="Thioredoxin"/>
    <property type="match status" value="1"/>
</dbReference>
<feature type="domain" description="Thioredoxin" evidence="11">
    <location>
        <begin position="1"/>
        <end position="110"/>
    </location>
</feature>
<evidence type="ECO:0000256" key="7">
    <source>
        <dbReference type="NCBIfam" id="TIGR01068"/>
    </source>
</evidence>
<evidence type="ECO:0000256" key="9">
    <source>
        <dbReference type="PIRSR" id="PIRSR000077-1"/>
    </source>
</evidence>
<evidence type="ECO:0000256" key="10">
    <source>
        <dbReference type="PIRSR" id="PIRSR000077-4"/>
    </source>
</evidence>
<proteinExistence type="inferred from homology"/>
<evidence type="ECO:0000256" key="8">
    <source>
        <dbReference type="PIRNR" id="PIRNR000077"/>
    </source>
</evidence>
<dbReference type="PROSITE" id="PS00194">
    <property type="entry name" value="THIOREDOXIN_1"/>
    <property type="match status" value="1"/>
</dbReference>
<feature type="active site" description="Nucleophile" evidence="9">
    <location>
        <position position="35"/>
    </location>
</feature>